<dbReference type="InterPro" id="IPR016181">
    <property type="entry name" value="Acyl_CoA_acyltransferase"/>
</dbReference>
<evidence type="ECO:0000313" key="2">
    <source>
        <dbReference type="EMBL" id="XBV83962.1"/>
    </source>
</evidence>
<name>A0AAU7U5P1_9DEIO</name>
<dbReference type="InterPro" id="IPR038764">
    <property type="entry name" value="GNAT_N_AcTrfase_prd"/>
</dbReference>
<evidence type="ECO:0000259" key="1">
    <source>
        <dbReference type="PROSITE" id="PS51186"/>
    </source>
</evidence>
<dbReference type="AlphaFoldDB" id="A0AAU7U5P1"/>
<keyword evidence="2" id="KW-0614">Plasmid</keyword>
<gene>
    <name evidence="2" type="ORF">ABOD76_04535</name>
</gene>
<dbReference type="PANTHER" id="PTHR41700">
    <property type="entry name" value="GCN5-RELATED N-ACETYLTRANSFERASE"/>
    <property type="match status" value="1"/>
</dbReference>
<dbReference type="InterPro" id="IPR000182">
    <property type="entry name" value="GNAT_dom"/>
</dbReference>
<protein>
    <submittedName>
        <fullName evidence="2">GNAT family N-acetyltransferase</fullName>
    </submittedName>
</protein>
<accession>A0AAU7U5P1</accession>
<sequence>MTRPAAMTIRELRGLSELQLTPPLARAIWGDDDHPEDPALLQVVQRIGGLVAGAVDDAGQLWAYLVALPTREGSVQHSHRLGVHPTCRGAHLGERLKRFQRDWALQRGIQQVRWTFDPLLLINAHLNIHRLGAVVRTFLPDYYGQMSGINAGAPSDRFEAEWALRSARAEARLAGHAQEPWPEQALHPLDGDLPGALPDRLAVCVPADFSRMLREDRDGALAWRRATGPLFTRLFAGGHTLTDVHLARAQYLFTRTGSAC</sequence>
<organism evidence="2">
    <name type="scientific">Deinococcus sonorensis KR-87</name>
    <dbReference type="NCBI Taxonomy" id="694439"/>
    <lineage>
        <taxon>Bacteria</taxon>
        <taxon>Thermotogati</taxon>
        <taxon>Deinococcota</taxon>
        <taxon>Deinococci</taxon>
        <taxon>Deinococcales</taxon>
        <taxon>Deinococcaceae</taxon>
        <taxon>Deinococcus</taxon>
    </lineage>
</organism>
<proteinExistence type="predicted"/>
<dbReference type="RefSeq" id="WP_350241867.1">
    <property type="nucleotide sequence ID" value="NZ_CP158298.1"/>
</dbReference>
<dbReference type="PANTHER" id="PTHR41700:SF1">
    <property type="entry name" value="N-ACETYLTRANSFERASE DOMAIN-CONTAINING PROTEIN"/>
    <property type="match status" value="1"/>
</dbReference>
<dbReference type="SUPFAM" id="SSF55729">
    <property type="entry name" value="Acyl-CoA N-acyltransferases (Nat)"/>
    <property type="match status" value="1"/>
</dbReference>
<dbReference type="PROSITE" id="PS51186">
    <property type="entry name" value="GNAT"/>
    <property type="match status" value="1"/>
</dbReference>
<geneLocation type="plasmid" evidence="2">
    <name>pDson03</name>
</geneLocation>
<dbReference type="GO" id="GO:0016747">
    <property type="term" value="F:acyltransferase activity, transferring groups other than amino-acyl groups"/>
    <property type="evidence" value="ECO:0007669"/>
    <property type="project" value="InterPro"/>
</dbReference>
<dbReference type="EMBL" id="CP158298">
    <property type="protein sequence ID" value="XBV83962.1"/>
    <property type="molecule type" value="Genomic_DNA"/>
</dbReference>
<dbReference type="KEGG" id="dsc:ABOD76_04535"/>
<reference evidence="2" key="1">
    <citation type="submission" date="2024-06" db="EMBL/GenBank/DDBJ databases">
        <title>Draft Genome Sequence of Deinococcus sonorensis Type Strain KR-87, a Biofilm Producing Representative of the Genus Deinococcus.</title>
        <authorList>
            <person name="Boren L.S."/>
            <person name="Grosso R.A."/>
            <person name="Hugenberg-Cox A.N."/>
            <person name="Hill J.T.E."/>
            <person name="Albert C.M."/>
            <person name="Tuohy J.M."/>
        </authorList>
    </citation>
    <scope>NUCLEOTIDE SEQUENCE</scope>
    <source>
        <strain evidence="2">KR-87</strain>
        <plasmid evidence="2">pDson03</plasmid>
    </source>
</reference>
<feature type="domain" description="N-acetyltransferase" evidence="1">
    <location>
        <begin position="7"/>
        <end position="161"/>
    </location>
</feature>
<dbReference type="Gene3D" id="3.40.630.30">
    <property type="match status" value="1"/>
</dbReference>